<gene>
    <name evidence="2" type="ORF">HHI_12159</name>
</gene>
<dbReference type="RefSeq" id="WP_011648313.1">
    <property type="nucleotide sequence ID" value="NZ_ARYI01000010.1"/>
</dbReference>
<proteinExistence type="predicted"/>
<dbReference type="InterPro" id="IPR053136">
    <property type="entry name" value="UTP_pyrophosphatase-like"/>
</dbReference>
<comment type="caution">
    <text evidence="2">The sequence shown here is derived from an EMBL/GenBank/DDBJ whole genome shotgun (WGS) entry which is preliminary data.</text>
</comment>
<dbReference type="Proteomes" id="UP000025061">
    <property type="component" value="Unassembled WGS sequence"/>
</dbReference>
<dbReference type="EMBL" id="ARYI01000010">
    <property type="protein sequence ID" value="KCZ91983.1"/>
    <property type="molecule type" value="Genomic_DNA"/>
</dbReference>
<reference evidence="2 3" key="1">
    <citation type="submission" date="2013-04" db="EMBL/GenBank/DDBJ databases">
        <title>Hyphomonas hirschiana VP5 Genome Sequencing.</title>
        <authorList>
            <person name="Lai Q."/>
            <person name="Shao Z."/>
        </authorList>
    </citation>
    <scope>NUCLEOTIDE SEQUENCE [LARGE SCALE GENOMIC DNA]</scope>
    <source>
        <strain evidence="2 3">VP5</strain>
    </source>
</reference>
<evidence type="ECO:0000313" key="3">
    <source>
        <dbReference type="Proteomes" id="UP000025061"/>
    </source>
</evidence>
<dbReference type="PATRIC" id="fig|1280951.3.peg.2449"/>
<dbReference type="Gene3D" id="3.30.2010.10">
    <property type="entry name" value="Metalloproteases ('zincins'), catalytic domain"/>
    <property type="match status" value="1"/>
</dbReference>
<dbReference type="AlphaFoldDB" id="A0A059FND4"/>
<dbReference type="Pfam" id="PF01863">
    <property type="entry name" value="YgjP-like"/>
    <property type="match status" value="1"/>
</dbReference>
<dbReference type="InterPro" id="IPR002725">
    <property type="entry name" value="YgjP-like_metallopeptidase"/>
</dbReference>
<evidence type="ECO:0000259" key="1">
    <source>
        <dbReference type="Pfam" id="PF01863"/>
    </source>
</evidence>
<evidence type="ECO:0000313" key="2">
    <source>
        <dbReference type="EMBL" id="KCZ91983.1"/>
    </source>
</evidence>
<name>A0A059FND4_9PROT</name>
<sequence>MLYNNGQTMTLKAPGGQRVKVRLEVNAKARRLIIRLDERRREAVAIAPSQRQMEAAVAFAAERVDWISSRLQHLPEIVRFEEGAIFNYRGAPCQITGEGEGRLAKLSAGDPQVLYVPGDPETIHLRVERYLKKQARADLTRAVKRHTDTLGVEYKGISVKDTRSRWGSCTSDGQLSFSWRLIMAPPAVLDYVAAHECAHLKEMNHSNKFWALVGKCCPDWKRQRSWLRVHGVELQAAGE</sequence>
<keyword evidence="3" id="KW-1185">Reference proteome</keyword>
<organism evidence="2 3">
    <name type="scientific">Hyphomonas hirschiana VP5</name>
    <dbReference type="NCBI Taxonomy" id="1280951"/>
    <lineage>
        <taxon>Bacteria</taxon>
        <taxon>Pseudomonadati</taxon>
        <taxon>Pseudomonadota</taxon>
        <taxon>Alphaproteobacteria</taxon>
        <taxon>Hyphomonadales</taxon>
        <taxon>Hyphomonadaceae</taxon>
        <taxon>Hyphomonas</taxon>
    </lineage>
</organism>
<dbReference type="CDD" id="cd07344">
    <property type="entry name" value="M48_yhfN_like"/>
    <property type="match status" value="1"/>
</dbReference>
<accession>A0A059FND4</accession>
<protein>
    <recommendedName>
        <fullName evidence="1">YgjP-like metallopeptidase domain-containing protein</fullName>
    </recommendedName>
</protein>
<feature type="domain" description="YgjP-like metallopeptidase" evidence="1">
    <location>
        <begin position="31"/>
        <end position="229"/>
    </location>
</feature>
<dbReference type="PANTHER" id="PTHR30399:SF1">
    <property type="entry name" value="UTP PYROPHOSPHATASE"/>
    <property type="match status" value="1"/>
</dbReference>
<dbReference type="PANTHER" id="PTHR30399">
    <property type="entry name" value="UNCHARACTERIZED PROTEIN YGJP"/>
    <property type="match status" value="1"/>
</dbReference>
<dbReference type="OrthoDB" id="9795402at2"/>